<organism evidence="16 17">
    <name type="scientific">Artemisia annua</name>
    <name type="common">Sweet wormwood</name>
    <dbReference type="NCBI Taxonomy" id="35608"/>
    <lineage>
        <taxon>Eukaryota</taxon>
        <taxon>Viridiplantae</taxon>
        <taxon>Streptophyta</taxon>
        <taxon>Embryophyta</taxon>
        <taxon>Tracheophyta</taxon>
        <taxon>Spermatophyta</taxon>
        <taxon>Magnoliopsida</taxon>
        <taxon>eudicotyledons</taxon>
        <taxon>Gunneridae</taxon>
        <taxon>Pentapetalae</taxon>
        <taxon>asterids</taxon>
        <taxon>campanulids</taxon>
        <taxon>Asterales</taxon>
        <taxon>Asteraceae</taxon>
        <taxon>Asteroideae</taxon>
        <taxon>Anthemideae</taxon>
        <taxon>Artemisiinae</taxon>
        <taxon>Artemisia</taxon>
    </lineage>
</organism>
<keyword evidence="6" id="KW-0378">Hydrolase</keyword>
<evidence type="ECO:0000259" key="15">
    <source>
        <dbReference type="PROSITE" id="PS50056"/>
    </source>
</evidence>
<dbReference type="PIRSF" id="PIRSF036958">
    <property type="entry name" value="mRNA_capping_HCE"/>
    <property type="match status" value="1"/>
</dbReference>
<dbReference type="InterPro" id="IPR000340">
    <property type="entry name" value="Dual-sp_phosphatase_cat-dom"/>
</dbReference>
<dbReference type="GO" id="GO:0005525">
    <property type="term" value="F:GTP binding"/>
    <property type="evidence" value="ECO:0007669"/>
    <property type="project" value="UniProtKB-KW"/>
</dbReference>
<evidence type="ECO:0000256" key="4">
    <source>
        <dbReference type="ARBA" id="ARBA00022695"/>
    </source>
</evidence>
<feature type="region of interest" description="Disordered" evidence="13">
    <location>
        <begin position="627"/>
        <end position="653"/>
    </location>
</feature>
<gene>
    <name evidence="16" type="ORF">CTI12_AA396610</name>
</gene>
<keyword evidence="8" id="KW-0506">mRNA capping</keyword>
<dbReference type="Proteomes" id="UP000245207">
    <property type="component" value="Unassembled WGS sequence"/>
</dbReference>
<feature type="active site" description="N6-GMP-lysine intermediate" evidence="11">
    <location>
        <position position="356"/>
    </location>
</feature>
<evidence type="ECO:0000313" key="17">
    <source>
        <dbReference type="Proteomes" id="UP000245207"/>
    </source>
</evidence>
<evidence type="ECO:0000256" key="1">
    <source>
        <dbReference type="ARBA" id="ARBA00012475"/>
    </source>
</evidence>
<dbReference type="SMART" id="SM00195">
    <property type="entry name" value="DSPc"/>
    <property type="match status" value="1"/>
</dbReference>
<dbReference type="InterPro" id="IPR051029">
    <property type="entry name" value="mRNA_Capping_Enz/RNA_Phosphat"/>
</dbReference>
<proteinExistence type="predicted"/>
<dbReference type="InterPro" id="IPR012340">
    <property type="entry name" value="NA-bd_OB-fold"/>
</dbReference>
<evidence type="ECO:0000256" key="10">
    <source>
        <dbReference type="PIRSR" id="PIRSR036958-1"/>
    </source>
</evidence>
<feature type="binding site" evidence="12">
    <location>
        <position position="361"/>
    </location>
    <ligand>
        <name>GTP</name>
        <dbReference type="ChEBI" id="CHEBI:37565"/>
    </ligand>
</feature>
<dbReference type="FunFam" id="3.90.190.10:FF:000256">
    <property type="entry name" value="mRNA capping enzyme, C-terminal domain containing protein"/>
    <property type="match status" value="1"/>
</dbReference>
<dbReference type="AlphaFoldDB" id="A0A2U1MC28"/>
<sequence>MDTLSYCEYAGRERILDQRQGYGGSKRSRYDPMHMSQPPSKRIHGSQNVSYDRNSLPAGWLDCPPYGDAINFIIPSKVPLGESFNDKIVTDKRYSPQQAILQQRRLGRELGLVIDLTNTDRYYRESDWTRQGIGYVKIRCAGRDSVPDAESVKKFIQEVTRFSSQHAHSKKYVLVHCTHGHNRTGYMIVQFLMRSESISLTEAINRFFKARPPGIYKQDYIDHLCSFFGEQLPRTFVCPQTPEWKRSPDRDDDVASGLQDNDFQASQMTNVSGKGDTKNAVGAGEMANVMIPSEMTIDDMLGETVPSNKVESMRQFCNEVLKLNSMERRFPGSHPVSLSRKNLQLLREQYYYTSWKADGTRYMLLITRDGCYLIDRNFMFRRIYLRFPCGNANNEGAAGNTHNNTLLDGEMVIDTDPITHRQERRYLVYDLIAINGNSLEPFSSRWKSIEKEVIKPRNTERSTLFKSSNPYYRYDLEPFRVRRKEFYPLSDVPMLLEKFIPRLSHPSDGLIFQPWDDQYVARTHLGLLKWKYPQMNSVDFLLEVGNNNRPMLCLYNRGRKELMDGMRVAFRDPSVDILSLSGKIIECSWDPKENVWVFMRMRPDKSTPNEFSTYKKVKRSIEDNVTEEDAEQCGWQNEGGTMSQLDAAAGIET</sequence>
<feature type="active site" description="Phosphocysteine intermediate" evidence="10">
    <location>
        <position position="177"/>
    </location>
</feature>
<feature type="binding site" evidence="12">
    <location>
        <begin position="529"/>
        <end position="531"/>
    </location>
    <ligand>
        <name>GTP</name>
        <dbReference type="ChEBI" id="CHEBI:37565"/>
    </ligand>
</feature>
<keyword evidence="2" id="KW-0507">mRNA processing</keyword>
<feature type="domain" description="Tyrosine specific protein phosphatases" evidence="15">
    <location>
        <begin position="153"/>
        <end position="222"/>
    </location>
</feature>
<keyword evidence="5 12" id="KW-0547">Nucleotide-binding</keyword>
<dbReference type="InterPro" id="IPR013846">
    <property type="entry name" value="mRNA_cap_enzyme_C"/>
</dbReference>
<dbReference type="EC" id="2.7.7.50" evidence="1"/>
<keyword evidence="4" id="KW-0548">Nucleotidyltransferase</keyword>
<dbReference type="InterPro" id="IPR016130">
    <property type="entry name" value="Tyr_Pase_AS"/>
</dbReference>
<evidence type="ECO:0000256" key="5">
    <source>
        <dbReference type="ARBA" id="ARBA00022741"/>
    </source>
</evidence>
<evidence type="ECO:0000259" key="14">
    <source>
        <dbReference type="PROSITE" id="PS50054"/>
    </source>
</evidence>
<evidence type="ECO:0000256" key="9">
    <source>
        <dbReference type="ARBA" id="ARBA00023134"/>
    </source>
</evidence>
<keyword evidence="17" id="KW-1185">Reference proteome</keyword>
<dbReference type="GO" id="GO:0004484">
    <property type="term" value="F:mRNA guanylyltransferase activity"/>
    <property type="evidence" value="ECO:0007669"/>
    <property type="project" value="UniProtKB-EC"/>
</dbReference>
<dbReference type="InterPro" id="IPR000387">
    <property type="entry name" value="Tyr_Pase_dom"/>
</dbReference>
<dbReference type="GO" id="GO:0005524">
    <property type="term" value="F:ATP binding"/>
    <property type="evidence" value="ECO:0007669"/>
    <property type="project" value="InterPro"/>
</dbReference>
<keyword evidence="9 12" id="KW-0342">GTP-binding</keyword>
<evidence type="ECO:0000256" key="2">
    <source>
        <dbReference type="ARBA" id="ARBA00022664"/>
    </source>
</evidence>
<evidence type="ECO:0000256" key="3">
    <source>
        <dbReference type="ARBA" id="ARBA00022679"/>
    </source>
</evidence>
<evidence type="ECO:0000256" key="7">
    <source>
        <dbReference type="ARBA" id="ARBA00022912"/>
    </source>
</evidence>
<dbReference type="EMBL" id="PKPP01005790">
    <property type="protein sequence ID" value="PWA58810.1"/>
    <property type="molecule type" value="Genomic_DNA"/>
</dbReference>
<dbReference type="InterPro" id="IPR029021">
    <property type="entry name" value="Prot-tyrosine_phosphatase-like"/>
</dbReference>
<evidence type="ECO:0000256" key="13">
    <source>
        <dbReference type="SAM" id="MobiDB-lite"/>
    </source>
</evidence>
<keyword evidence="3" id="KW-0808">Transferase</keyword>
<dbReference type="CDD" id="cd07895">
    <property type="entry name" value="Adenylation_mRNA_capping"/>
    <property type="match status" value="1"/>
</dbReference>
<dbReference type="STRING" id="35608.A0A2U1MC28"/>
<feature type="binding site" evidence="12">
    <location>
        <position position="376"/>
    </location>
    <ligand>
        <name>GTP</name>
        <dbReference type="ChEBI" id="CHEBI:37565"/>
    </ligand>
</feature>
<dbReference type="Gene3D" id="2.40.50.140">
    <property type="entry name" value="Nucleic acid-binding proteins"/>
    <property type="match status" value="1"/>
</dbReference>
<evidence type="ECO:0000256" key="11">
    <source>
        <dbReference type="PIRSR" id="PIRSR036958-2"/>
    </source>
</evidence>
<dbReference type="SUPFAM" id="SSF52799">
    <property type="entry name" value="(Phosphotyrosine protein) phosphatases II"/>
    <property type="match status" value="1"/>
</dbReference>
<dbReference type="SUPFAM" id="SSF56091">
    <property type="entry name" value="DNA ligase/mRNA capping enzyme, catalytic domain"/>
    <property type="match status" value="1"/>
</dbReference>
<dbReference type="Gene3D" id="3.90.190.10">
    <property type="entry name" value="Protein tyrosine phosphatase superfamily"/>
    <property type="match status" value="1"/>
</dbReference>
<dbReference type="OrthoDB" id="200924at2759"/>
<dbReference type="Pfam" id="PF03919">
    <property type="entry name" value="mRNA_cap_C"/>
    <property type="match status" value="1"/>
</dbReference>
<dbReference type="SUPFAM" id="SSF50249">
    <property type="entry name" value="Nucleic acid-binding proteins"/>
    <property type="match status" value="1"/>
</dbReference>
<feature type="binding site" evidence="12">
    <location>
        <begin position="408"/>
        <end position="410"/>
    </location>
    <ligand>
        <name>GTP</name>
        <dbReference type="ChEBI" id="CHEBI:37565"/>
    </ligand>
</feature>
<dbReference type="GO" id="GO:0006370">
    <property type="term" value="P:7-methylguanosine mRNA capping"/>
    <property type="evidence" value="ECO:0007669"/>
    <property type="project" value="UniProtKB-KW"/>
</dbReference>
<dbReference type="PANTHER" id="PTHR10367:SF22">
    <property type="entry name" value="MRNA GUANYLYLTRANSFERASE"/>
    <property type="match status" value="1"/>
</dbReference>
<evidence type="ECO:0000256" key="6">
    <source>
        <dbReference type="ARBA" id="ARBA00022801"/>
    </source>
</evidence>
<dbReference type="Gene3D" id="3.30.470.30">
    <property type="entry name" value="DNA ligase/mRNA capping enzyme"/>
    <property type="match status" value="1"/>
</dbReference>
<feature type="compositionally biased region" description="Polar residues" evidence="13">
    <location>
        <begin position="634"/>
        <end position="644"/>
    </location>
</feature>
<dbReference type="Pfam" id="PF01331">
    <property type="entry name" value="mRNA_cap_enzyme"/>
    <property type="match status" value="1"/>
</dbReference>
<protein>
    <recommendedName>
        <fullName evidence="1">mRNA guanylyltransferase</fullName>
        <ecNumber evidence="1">2.7.7.50</ecNumber>
    </recommendedName>
</protein>
<dbReference type="GO" id="GO:0004721">
    <property type="term" value="F:phosphoprotein phosphatase activity"/>
    <property type="evidence" value="ECO:0007669"/>
    <property type="project" value="UniProtKB-KW"/>
</dbReference>
<dbReference type="PROSITE" id="PS00383">
    <property type="entry name" value="TYR_PHOSPHATASE_1"/>
    <property type="match status" value="1"/>
</dbReference>
<dbReference type="CDD" id="cd14502">
    <property type="entry name" value="RNA_5'-triphosphatase"/>
    <property type="match status" value="1"/>
</dbReference>
<feature type="domain" description="Tyrosine-protein phosphatase" evidence="14">
    <location>
        <begin position="85"/>
        <end position="234"/>
    </location>
</feature>
<dbReference type="Pfam" id="PF00782">
    <property type="entry name" value="DSPc"/>
    <property type="match status" value="1"/>
</dbReference>
<dbReference type="PANTHER" id="PTHR10367">
    <property type="entry name" value="MRNA-CAPPING ENZYME"/>
    <property type="match status" value="1"/>
</dbReference>
<dbReference type="InterPro" id="IPR020422">
    <property type="entry name" value="TYR_PHOSPHATASE_DUAL_dom"/>
</dbReference>
<dbReference type="InterPro" id="IPR017074">
    <property type="entry name" value="mRNA_cap_enz_bifunc"/>
</dbReference>
<dbReference type="PROSITE" id="PS50056">
    <property type="entry name" value="TYR_PHOSPHATASE_2"/>
    <property type="match status" value="1"/>
</dbReference>
<dbReference type="InterPro" id="IPR001339">
    <property type="entry name" value="mRNA_cap_enzyme_adenylation"/>
</dbReference>
<comment type="caution">
    <text evidence="16">The sequence shown here is derived from an EMBL/GenBank/DDBJ whole genome shotgun (WGS) entry which is preliminary data.</text>
</comment>
<reference evidence="16 17" key="1">
    <citation type="journal article" date="2018" name="Mol. Plant">
        <title>The genome of Artemisia annua provides insight into the evolution of Asteraceae family and artemisinin biosynthesis.</title>
        <authorList>
            <person name="Shen Q."/>
            <person name="Zhang L."/>
            <person name="Liao Z."/>
            <person name="Wang S."/>
            <person name="Yan T."/>
            <person name="Shi P."/>
            <person name="Liu M."/>
            <person name="Fu X."/>
            <person name="Pan Q."/>
            <person name="Wang Y."/>
            <person name="Lv Z."/>
            <person name="Lu X."/>
            <person name="Zhang F."/>
            <person name="Jiang W."/>
            <person name="Ma Y."/>
            <person name="Chen M."/>
            <person name="Hao X."/>
            <person name="Li L."/>
            <person name="Tang Y."/>
            <person name="Lv G."/>
            <person name="Zhou Y."/>
            <person name="Sun X."/>
            <person name="Brodelius P.E."/>
            <person name="Rose J.K.C."/>
            <person name="Tang K."/>
        </authorList>
    </citation>
    <scope>NUCLEOTIDE SEQUENCE [LARGE SCALE GENOMIC DNA]</scope>
    <source>
        <strain evidence="17">cv. Huhao1</strain>
        <tissue evidence="16">Leaf</tissue>
    </source>
</reference>
<evidence type="ECO:0000313" key="16">
    <source>
        <dbReference type="EMBL" id="PWA58810.1"/>
    </source>
</evidence>
<accession>A0A2U1MC28</accession>
<evidence type="ECO:0000256" key="8">
    <source>
        <dbReference type="ARBA" id="ARBA00023042"/>
    </source>
</evidence>
<dbReference type="PROSITE" id="PS50054">
    <property type="entry name" value="TYR_PHOSPHATASE_DUAL"/>
    <property type="match status" value="1"/>
</dbReference>
<name>A0A2U1MC28_ARTAN</name>
<evidence type="ECO:0000256" key="12">
    <source>
        <dbReference type="PIRSR" id="PIRSR036958-3"/>
    </source>
</evidence>
<dbReference type="GO" id="GO:0140818">
    <property type="term" value="F:mRNA 5'-triphosphate monophosphatase activity"/>
    <property type="evidence" value="ECO:0007669"/>
    <property type="project" value="InterPro"/>
</dbReference>
<keyword evidence="7" id="KW-0904">Protein phosphatase</keyword>
<feature type="region of interest" description="Disordered" evidence="13">
    <location>
        <begin position="18"/>
        <end position="48"/>
    </location>
</feature>
<feature type="binding site" evidence="12">
    <location>
        <begin position="600"/>
        <end position="605"/>
    </location>
    <ligand>
        <name>GTP</name>
        <dbReference type="ChEBI" id="CHEBI:37565"/>
    </ligand>
</feature>